<reference evidence="2" key="1">
    <citation type="journal article" date="2023" name="G3 (Bethesda)">
        <title>Genome assembly and association tests identify interacting loci associated with vigor, precocity, and sex in interspecific pistachio rootstocks.</title>
        <authorList>
            <person name="Palmer W."/>
            <person name="Jacygrad E."/>
            <person name="Sagayaradj S."/>
            <person name="Cavanaugh K."/>
            <person name="Han R."/>
            <person name="Bertier L."/>
            <person name="Beede B."/>
            <person name="Kafkas S."/>
            <person name="Golino D."/>
            <person name="Preece J."/>
            <person name="Michelmore R."/>
        </authorList>
    </citation>
    <scope>NUCLEOTIDE SEQUENCE [LARGE SCALE GENOMIC DNA]</scope>
</reference>
<name>A0ACC1APY5_9ROSI</name>
<keyword evidence="2" id="KW-1185">Reference proteome</keyword>
<sequence length="110" mass="12256">MDSINYGIIEMKIEDDSTAMEMEIENILATSIYCFSMKKNNKITVIARKIHASDARNQCLVQAITAANAISCFIRPLKIKNHKHPLVLIPNSSNVGWHQPASFVFCTGSC</sequence>
<evidence type="ECO:0000313" key="1">
    <source>
        <dbReference type="EMBL" id="KAJ0088736.1"/>
    </source>
</evidence>
<proteinExistence type="predicted"/>
<organism evidence="1 2">
    <name type="scientific">Pistacia atlantica</name>
    <dbReference type="NCBI Taxonomy" id="434234"/>
    <lineage>
        <taxon>Eukaryota</taxon>
        <taxon>Viridiplantae</taxon>
        <taxon>Streptophyta</taxon>
        <taxon>Embryophyta</taxon>
        <taxon>Tracheophyta</taxon>
        <taxon>Spermatophyta</taxon>
        <taxon>Magnoliopsida</taxon>
        <taxon>eudicotyledons</taxon>
        <taxon>Gunneridae</taxon>
        <taxon>Pentapetalae</taxon>
        <taxon>rosids</taxon>
        <taxon>malvids</taxon>
        <taxon>Sapindales</taxon>
        <taxon>Anacardiaceae</taxon>
        <taxon>Pistacia</taxon>
    </lineage>
</organism>
<protein>
    <submittedName>
        <fullName evidence="1">Uncharacterized protein</fullName>
    </submittedName>
</protein>
<gene>
    <name evidence="1" type="ORF">Patl1_32947</name>
</gene>
<accession>A0ACC1APY5</accession>
<dbReference type="Proteomes" id="UP001164250">
    <property type="component" value="Chromosome 9"/>
</dbReference>
<comment type="caution">
    <text evidence="1">The sequence shown here is derived from an EMBL/GenBank/DDBJ whole genome shotgun (WGS) entry which is preliminary data.</text>
</comment>
<dbReference type="EMBL" id="CM047905">
    <property type="protein sequence ID" value="KAJ0088736.1"/>
    <property type="molecule type" value="Genomic_DNA"/>
</dbReference>
<evidence type="ECO:0000313" key="2">
    <source>
        <dbReference type="Proteomes" id="UP001164250"/>
    </source>
</evidence>